<evidence type="ECO:0000256" key="11">
    <source>
        <dbReference type="ARBA" id="ARBA00022801"/>
    </source>
</evidence>
<proteinExistence type="inferred from homology"/>
<keyword evidence="9" id="KW-0659">Purine metabolism</keyword>
<comment type="subunit">
    <text evidence="6">Homotetramer.</text>
</comment>
<evidence type="ECO:0000259" key="16">
    <source>
        <dbReference type="Pfam" id="PF00576"/>
    </source>
</evidence>
<comment type="pathway">
    <text evidence="4">Purine metabolism; urate degradation; (S)-allantoin from urate: step 3/3.</text>
</comment>
<feature type="domain" description="Transthyretin/hydroxyisourate hydrolase" evidence="16">
    <location>
        <begin position="197"/>
        <end position="313"/>
    </location>
</feature>
<evidence type="ECO:0000256" key="10">
    <source>
        <dbReference type="ARBA" id="ARBA00022793"/>
    </source>
</evidence>
<comment type="caution">
    <text evidence="18">The sequence shown here is derived from an EMBL/GenBank/DDBJ whole genome shotgun (WGS) entry which is preliminary data.</text>
</comment>
<gene>
    <name evidence="18" type="ORF">THAOC_36964</name>
</gene>
<evidence type="ECO:0000313" key="19">
    <source>
        <dbReference type="Proteomes" id="UP000266841"/>
    </source>
</evidence>
<dbReference type="GO" id="GO:0019628">
    <property type="term" value="P:urate catabolic process"/>
    <property type="evidence" value="ECO:0007669"/>
    <property type="project" value="UniProtKB-UniPathway"/>
</dbReference>
<dbReference type="GO" id="GO:0000255">
    <property type="term" value="P:allantoin metabolic process"/>
    <property type="evidence" value="ECO:0007669"/>
    <property type="project" value="InterPro"/>
</dbReference>
<dbReference type="InterPro" id="IPR023416">
    <property type="entry name" value="Transthyretin/HIU_hydrolase_d"/>
</dbReference>
<evidence type="ECO:0000256" key="2">
    <source>
        <dbReference type="ARBA" id="ARBA00001163"/>
    </source>
</evidence>
<dbReference type="GO" id="GO:0033971">
    <property type="term" value="F:hydroxyisourate hydrolase activity"/>
    <property type="evidence" value="ECO:0007669"/>
    <property type="project" value="UniProtKB-EC"/>
</dbReference>
<evidence type="ECO:0000259" key="17">
    <source>
        <dbReference type="Pfam" id="PF09349"/>
    </source>
</evidence>
<dbReference type="GO" id="GO:0005777">
    <property type="term" value="C:peroxisome"/>
    <property type="evidence" value="ECO:0007669"/>
    <property type="project" value="TreeGrafter"/>
</dbReference>
<comment type="catalytic activity">
    <reaction evidence="1">
        <text>5-hydroxyisourate + H2O = 5-hydroxy-2-oxo-4-ureido-2,5-dihydro-1H-imidazole-5-carboxylate + H(+)</text>
        <dbReference type="Rhea" id="RHEA:23736"/>
        <dbReference type="ChEBI" id="CHEBI:15377"/>
        <dbReference type="ChEBI" id="CHEBI:15378"/>
        <dbReference type="ChEBI" id="CHEBI:18072"/>
        <dbReference type="ChEBI" id="CHEBI:58639"/>
        <dbReference type="EC" id="3.5.2.17"/>
    </reaction>
</comment>
<dbReference type="Pfam" id="PF00576">
    <property type="entry name" value="Transthyretin"/>
    <property type="match status" value="1"/>
</dbReference>
<comment type="function">
    <text evidence="3">Catalyzes the stereoselective decarboxylation of 2-oxo-4-hydroxy-4-carboxy-5-ureidoimidazoline (OHCU) to (S)-allantoin.</text>
</comment>
<evidence type="ECO:0000256" key="8">
    <source>
        <dbReference type="ARBA" id="ARBA00012609"/>
    </source>
</evidence>
<evidence type="ECO:0000256" key="13">
    <source>
        <dbReference type="ARBA" id="ARBA00030624"/>
    </source>
</evidence>
<comment type="similarity">
    <text evidence="5">Belongs to the OHCU decarboxylase family.</text>
</comment>
<dbReference type="GO" id="GO:0006144">
    <property type="term" value="P:purine nucleobase metabolic process"/>
    <property type="evidence" value="ECO:0007669"/>
    <property type="project" value="UniProtKB-KW"/>
</dbReference>
<dbReference type="InterPro" id="IPR018020">
    <property type="entry name" value="OHCU_decarboxylase"/>
</dbReference>
<feature type="binding site" evidence="15">
    <location>
        <position position="311"/>
    </location>
    <ligand>
        <name>substrate</name>
    </ligand>
</feature>
<dbReference type="OMA" id="EPEGHYH"/>
<dbReference type="EC" id="4.1.1.97" evidence="7"/>
<dbReference type="InterPro" id="IPR036778">
    <property type="entry name" value="OHCU_decarboxylase_sf"/>
</dbReference>
<accession>K0R0Y2</accession>
<dbReference type="PANTHER" id="PTHR43466">
    <property type="entry name" value="2-OXO-4-HYDROXY-4-CARBOXY-5-UREIDOIMIDAZOLINE DECARBOXYLASE-RELATED"/>
    <property type="match status" value="1"/>
</dbReference>
<protein>
    <recommendedName>
        <fullName evidence="14">Parahox neighbor</fullName>
        <ecNumber evidence="8">3.5.2.17</ecNumber>
        <ecNumber evidence="7">4.1.1.97</ecNumber>
    </recommendedName>
    <alternativeName>
        <fullName evidence="13">Ureidoimidazoline (2-oxo-4-hydroxy-4-carboxy-5-) decarboxylase</fullName>
    </alternativeName>
</protein>
<dbReference type="Gene3D" id="2.60.40.180">
    <property type="entry name" value="Transthyretin/hydroxyisourate hydrolase domain"/>
    <property type="match status" value="1"/>
</dbReference>
<evidence type="ECO:0000256" key="12">
    <source>
        <dbReference type="ARBA" id="ARBA00023239"/>
    </source>
</evidence>
<evidence type="ECO:0000256" key="6">
    <source>
        <dbReference type="ARBA" id="ARBA00011881"/>
    </source>
</evidence>
<dbReference type="InterPro" id="IPR023418">
    <property type="entry name" value="Thyroxine_BS"/>
</dbReference>
<evidence type="ECO:0000256" key="1">
    <source>
        <dbReference type="ARBA" id="ARBA00001043"/>
    </source>
</evidence>
<dbReference type="OrthoDB" id="10265230at2759"/>
<dbReference type="Pfam" id="PF09349">
    <property type="entry name" value="OHCU_decarbox"/>
    <property type="match status" value="1"/>
</dbReference>
<keyword evidence="11" id="KW-0378">Hydrolase</keyword>
<dbReference type="UniPathway" id="UPA00394">
    <property type="reaction ID" value="UER00652"/>
</dbReference>
<evidence type="ECO:0000256" key="5">
    <source>
        <dbReference type="ARBA" id="ARBA00005793"/>
    </source>
</evidence>
<dbReference type="InterPro" id="IPR017580">
    <property type="entry name" value="OHCU_decarboxylase-1"/>
</dbReference>
<dbReference type="NCBIfam" id="TIGR03164">
    <property type="entry name" value="UHCUDC"/>
    <property type="match status" value="1"/>
</dbReference>
<comment type="catalytic activity">
    <reaction evidence="2">
        <text>5-hydroxy-2-oxo-4-ureido-2,5-dihydro-1H-imidazole-5-carboxylate + H(+) = (S)-allantoin + CO2</text>
        <dbReference type="Rhea" id="RHEA:26301"/>
        <dbReference type="ChEBI" id="CHEBI:15378"/>
        <dbReference type="ChEBI" id="CHEBI:15678"/>
        <dbReference type="ChEBI" id="CHEBI:16526"/>
        <dbReference type="ChEBI" id="CHEBI:58639"/>
        <dbReference type="EC" id="4.1.1.97"/>
    </reaction>
</comment>
<sequence length="314" mass="35081">MEKVKLDALLSLPLGDFVAAIGGIYEATPWIVEEFYASNLSPSLDASVVAATKGRITNVRILFEEIRQYIKNGSHEKKIDLLKSHPDLCLKLEQCDGITKESRQEQGRAGLSTLTAEERSKFLDLNRRYCRRFNFPFILAVRNASKYTVLNALEGRVNSTIEEELSCALSQVDKIAWMRLLTKVDPVEGADGHGGFLTCHVLDTANGSPAAGMQIELYKYNDGSQKRELLKSLVTNSDGRLDGGPALKGTEFDVGQYEWIFYVGDYFARDSLSRLSGLPFLDVIPLRFGLDDPTEHYHVPLLVSPWSYSTYRGS</sequence>
<dbReference type="SUPFAM" id="SSF158694">
    <property type="entry name" value="UraD-Like"/>
    <property type="match status" value="1"/>
</dbReference>
<dbReference type="EC" id="3.5.2.17" evidence="8"/>
<dbReference type="PROSITE" id="PS00769">
    <property type="entry name" value="TRANSTHYRETIN_2"/>
    <property type="match status" value="1"/>
</dbReference>
<reference evidence="18 19" key="1">
    <citation type="journal article" date="2012" name="Genome Biol.">
        <title>Genome and low-iron response of an oceanic diatom adapted to chronic iron limitation.</title>
        <authorList>
            <person name="Lommer M."/>
            <person name="Specht M."/>
            <person name="Roy A.S."/>
            <person name="Kraemer L."/>
            <person name="Andreson R."/>
            <person name="Gutowska M.A."/>
            <person name="Wolf J."/>
            <person name="Bergner S.V."/>
            <person name="Schilhabel M.B."/>
            <person name="Klostermeier U.C."/>
            <person name="Beiko R.G."/>
            <person name="Rosenstiel P."/>
            <person name="Hippler M."/>
            <person name="Laroche J."/>
        </authorList>
    </citation>
    <scope>NUCLEOTIDE SEQUENCE [LARGE SCALE GENOMIC DNA]</scope>
    <source>
        <strain evidence="18 19">CCMP1005</strain>
    </source>
</reference>
<keyword evidence="12" id="KW-0456">Lyase</keyword>
<evidence type="ECO:0000256" key="14">
    <source>
        <dbReference type="ARBA" id="ARBA00032116"/>
    </source>
</evidence>
<keyword evidence="10" id="KW-0210">Decarboxylase</keyword>
<dbReference type="InterPro" id="IPR036817">
    <property type="entry name" value="Transthyretin/HIU_hydrolase_sf"/>
</dbReference>
<dbReference type="InterPro" id="IPR014306">
    <property type="entry name" value="Hydroxyisourate_hydrolase"/>
</dbReference>
<feature type="binding site" evidence="15">
    <location>
        <position position="200"/>
    </location>
    <ligand>
        <name>substrate</name>
    </ligand>
</feature>
<feature type="binding site" evidence="15">
    <location>
        <position position="240"/>
    </location>
    <ligand>
        <name>substrate</name>
    </ligand>
</feature>
<evidence type="ECO:0000256" key="4">
    <source>
        <dbReference type="ARBA" id="ARBA00004754"/>
    </source>
</evidence>
<keyword evidence="19" id="KW-1185">Reference proteome</keyword>
<dbReference type="Gene3D" id="1.10.3330.10">
    <property type="entry name" value="Oxo-4-hydroxy-4-carboxy-5-ureidoimidazoline decarboxylase"/>
    <property type="match status" value="1"/>
</dbReference>
<dbReference type="CDD" id="cd05822">
    <property type="entry name" value="TLP_HIUase"/>
    <property type="match status" value="1"/>
</dbReference>
<evidence type="ECO:0000256" key="7">
    <source>
        <dbReference type="ARBA" id="ARBA00012257"/>
    </source>
</evidence>
<evidence type="ECO:0000256" key="3">
    <source>
        <dbReference type="ARBA" id="ARBA00002506"/>
    </source>
</evidence>
<dbReference type="PANTHER" id="PTHR43466:SF1">
    <property type="entry name" value="2-OXO-4-HYDROXY-4-CARBOXY-5-UREIDOIMIDAZOLINE DECARBOXYLASE-RELATED"/>
    <property type="match status" value="1"/>
</dbReference>
<feature type="domain" description="Oxo-4-hydroxy-4-carboxy-5-ureidoimidazoline decarboxylase" evidence="17">
    <location>
        <begin position="12"/>
        <end position="180"/>
    </location>
</feature>
<dbReference type="PROSITE" id="PS00768">
    <property type="entry name" value="TRANSTHYRETIN_1"/>
    <property type="match status" value="1"/>
</dbReference>
<dbReference type="InterPro" id="IPR023419">
    <property type="entry name" value="Transthyretin_CS"/>
</dbReference>
<name>K0R0Y2_THAOC</name>
<dbReference type="NCBIfam" id="TIGR02962">
    <property type="entry name" value="hdxy_isourate"/>
    <property type="match status" value="1"/>
</dbReference>
<dbReference type="eggNOG" id="KOG3006">
    <property type="taxonomic scope" value="Eukaryota"/>
</dbReference>
<dbReference type="InterPro" id="IPR000895">
    <property type="entry name" value="Transthyretin/HIU_hydrolase"/>
</dbReference>
<dbReference type="Proteomes" id="UP000266841">
    <property type="component" value="Unassembled WGS sequence"/>
</dbReference>
<dbReference type="SUPFAM" id="SSF49472">
    <property type="entry name" value="Transthyretin (synonym: prealbumin)"/>
    <property type="match status" value="1"/>
</dbReference>
<dbReference type="PRINTS" id="PR00189">
    <property type="entry name" value="TRNSTHYRETIN"/>
</dbReference>
<evidence type="ECO:0000256" key="15">
    <source>
        <dbReference type="PIRSR" id="PIRSR600895-51"/>
    </source>
</evidence>
<evidence type="ECO:0000313" key="18">
    <source>
        <dbReference type="EMBL" id="EJK44489.1"/>
    </source>
</evidence>
<organism evidence="18 19">
    <name type="scientific">Thalassiosira oceanica</name>
    <name type="common">Marine diatom</name>
    <dbReference type="NCBI Taxonomy" id="159749"/>
    <lineage>
        <taxon>Eukaryota</taxon>
        <taxon>Sar</taxon>
        <taxon>Stramenopiles</taxon>
        <taxon>Ochrophyta</taxon>
        <taxon>Bacillariophyta</taxon>
        <taxon>Coscinodiscophyceae</taxon>
        <taxon>Thalassiosirophycidae</taxon>
        <taxon>Thalassiosirales</taxon>
        <taxon>Thalassiosiraceae</taxon>
        <taxon>Thalassiosira</taxon>
    </lineage>
</organism>
<dbReference type="GO" id="GO:0051997">
    <property type="term" value="F:2-oxo-4-hydroxy-4-carboxy-5-ureidoimidazoline decarboxylase activity"/>
    <property type="evidence" value="ECO:0007669"/>
    <property type="project" value="UniProtKB-EC"/>
</dbReference>
<dbReference type="EMBL" id="AGNL01049624">
    <property type="protein sequence ID" value="EJK44489.1"/>
    <property type="molecule type" value="Genomic_DNA"/>
</dbReference>
<evidence type="ECO:0000256" key="9">
    <source>
        <dbReference type="ARBA" id="ARBA00022631"/>
    </source>
</evidence>
<dbReference type="FunFam" id="2.60.40.180:FF:000005">
    <property type="entry name" value="5-hydroxyisourate hydrolase"/>
    <property type="match status" value="1"/>
</dbReference>
<dbReference type="AlphaFoldDB" id="K0R0Y2"/>